<accession>A0A128A2V5</accession>
<keyword evidence="2" id="KW-1185">Reference proteome</keyword>
<dbReference type="AlphaFoldDB" id="A0A128A2V5"/>
<dbReference type="Proteomes" id="UP000196239">
    <property type="component" value="Chromosome 1"/>
</dbReference>
<organism evidence="1 2">
    <name type="scientific">Nitrosotalea devaniterrae</name>
    <dbReference type="NCBI Taxonomy" id="1078905"/>
    <lineage>
        <taxon>Archaea</taxon>
        <taxon>Nitrososphaerota</taxon>
        <taxon>Nitrososphaeria</taxon>
        <taxon>Nitrosotaleales</taxon>
        <taxon>Nitrosotaleaceae</taxon>
        <taxon>Nitrosotalea</taxon>
    </lineage>
</organism>
<sequence length="68" mass="8021">MLEANSFFTNMVDELVDFSEYDPELAEGLKWIDGEAQKRGITFYEMVFHVLHRHDVDSKAKDWLANRN</sequence>
<name>A0A128A2V5_9ARCH</name>
<proteinExistence type="predicted"/>
<gene>
    <name evidence="1" type="ORF">NDEV_0893</name>
</gene>
<evidence type="ECO:0000313" key="2">
    <source>
        <dbReference type="Proteomes" id="UP000196239"/>
    </source>
</evidence>
<evidence type="ECO:0000313" key="1">
    <source>
        <dbReference type="EMBL" id="CUR51658.1"/>
    </source>
</evidence>
<dbReference type="KEGG" id="ndv:NDEV_0893"/>
<dbReference type="EMBL" id="LN890280">
    <property type="protein sequence ID" value="CUR51658.1"/>
    <property type="molecule type" value="Genomic_DNA"/>
</dbReference>
<reference evidence="2" key="1">
    <citation type="submission" date="2015-10" db="EMBL/GenBank/DDBJ databases">
        <authorList>
            <person name="Lehtovirta-Morley L.E."/>
            <person name="Vieille C."/>
        </authorList>
    </citation>
    <scope>NUCLEOTIDE SEQUENCE [LARGE SCALE GENOMIC DNA]</scope>
</reference>
<protein>
    <submittedName>
        <fullName evidence="1">Uncharacterized protein</fullName>
    </submittedName>
</protein>